<evidence type="ECO:0000313" key="6">
    <source>
        <dbReference type="EMBL" id="CAG7830597.1"/>
    </source>
</evidence>
<evidence type="ECO:0000256" key="4">
    <source>
        <dbReference type="SAM" id="MobiDB-lite"/>
    </source>
</evidence>
<feature type="region of interest" description="Disordered" evidence="4">
    <location>
        <begin position="1"/>
        <end position="23"/>
    </location>
</feature>
<dbReference type="Pfam" id="PF22985">
    <property type="entry name" value="KH_BICC1"/>
    <property type="match status" value="1"/>
</dbReference>
<feature type="compositionally biased region" description="Polar residues" evidence="4">
    <location>
        <begin position="558"/>
        <end position="567"/>
    </location>
</feature>
<accession>A0A8J2L904</accession>
<dbReference type="EMBL" id="CAJVCH010556694">
    <property type="protein sequence ID" value="CAG7830597.1"/>
    <property type="molecule type" value="Genomic_DNA"/>
</dbReference>
<dbReference type="InterPro" id="IPR047549">
    <property type="entry name" value="BICC1_KH-I_rpt1"/>
</dbReference>
<evidence type="ECO:0000259" key="5">
    <source>
        <dbReference type="PROSITE" id="PS50105"/>
    </source>
</evidence>
<dbReference type="Pfam" id="PF00013">
    <property type="entry name" value="KH_1"/>
    <property type="match status" value="1"/>
</dbReference>
<dbReference type="SMART" id="SM00322">
    <property type="entry name" value="KH"/>
    <property type="match status" value="2"/>
</dbReference>
<dbReference type="PROSITE" id="PS50084">
    <property type="entry name" value="KH_TYPE_1"/>
    <property type="match status" value="1"/>
</dbReference>
<dbReference type="PANTHER" id="PTHR10627:SF69">
    <property type="entry name" value="PROTEIN BICAUDAL C"/>
    <property type="match status" value="1"/>
</dbReference>
<comment type="caution">
    <text evidence="6">The sequence shown here is derived from an EMBL/GenBank/DDBJ whole genome shotgun (WGS) entry which is preliminary data.</text>
</comment>
<comment type="similarity">
    <text evidence="1">Belongs to the BicC family.</text>
</comment>
<dbReference type="Pfam" id="PF24234">
    <property type="entry name" value="KH_BICC1_1st"/>
    <property type="match status" value="1"/>
</dbReference>
<feature type="compositionally biased region" description="Low complexity" evidence="4">
    <location>
        <begin position="573"/>
        <end position="602"/>
    </location>
</feature>
<gene>
    <name evidence="6" type="ORF">AFUS01_LOCUS40391</name>
</gene>
<protein>
    <recommendedName>
        <fullName evidence="5">SAM domain-containing protein</fullName>
    </recommendedName>
</protein>
<sequence>MFSVYPSSQATDTSDTVSESSDNATLLSLSREDLTSIGAGPIREDVRVSRKKLETLILRERGLLGESKGFMDTLMEGTNTFIQWPSRMKIGAKTKKDLYVRIYGHTDEQVNIAKMQILMELGPHRDLRITLKMEISYTDHSHLIGCRGATIRRVMEDTGCHIHFPDSNRMSKDHKSNQVTIAGGSIHAVEQARSRVRELSPLIFQFNLPTIQMDHQITESHHIFIEQLQSAYSVAINIHPPNKLQQTTISIKGCEVDAPKIKEAIVKLASYFSGGSTNNNQLNLVVESTMEISPVQHSFVRSVNDSNCHTIMMNTGAKIIFPDLTDSNIQQIKRSRVYIVGEINAVYFARQQLLGCLPLRMIFDLADDHQLDWDNVRLIGSELNVNIKLINRSNRTSNASLPPPLPGRSRTIQIIACERNTNNIYEARKRILGLSENYNANIPQSYGLRGVFPSNMYLHHQQSTVQLPPNNPPNPPNRLTLPPLMLPPMSPSVLSPVLSPSFWPPAPFSNTFCSPTIATCCVLPSYTSPRFESNGQQVINGTTDILESVRSKAPGWERTNNTQQSSIIDEIMSSNSSPTSTSTNGVCGSSSSSLSNTSSVVSTVSPTESSKKYLAMKAMYNSKINGQARVPNSEWAGYGFSKTQVNLIPQPPPPPPLQLELDQGEDKKLAGPKHHPILHTQQSNLLDFAAKLDSEAHDLTTLFIQNSLEKYVDTFVSEEIDLDWFKTLTESDLRNLGVSSYPARKKMLLLIAQLSCRNNNIQDLQTVPQQWN</sequence>
<dbReference type="OrthoDB" id="271862at2759"/>
<evidence type="ECO:0000313" key="7">
    <source>
        <dbReference type="Proteomes" id="UP000708208"/>
    </source>
</evidence>
<feature type="compositionally biased region" description="Low complexity" evidence="4">
    <location>
        <begin position="11"/>
        <end position="22"/>
    </location>
</feature>
<dbReference type="InterPro" id="IPR047554">
    <property type="entry name" value="BICC1_KH-I_rpt2"/>
</dbReference>
<feature type="compositionally biased region" description="Polar residues" evidence="4">
    <location>
        <begin position="1"/>
        <end position="10"/>
    </location>
</feature>
<name>A0A8J2L904_9HEXA</name>
<feature type="domain" description="SAM" evidence="5">
    <location>
        <begin position="699"/>
        <end position="757"/>
    </location>
</feature>
<dbReference type="InterPro" id="IPR004087">
    <property type="entry name" value="KH_dom"/>
</dbReference>
<keyword evidence="2" id="KW-0677">Repeat</keyword>
<keyword evidence="7" id="KW-1185">Reference proteome</keyword>
<evidence type="ECO:0000256" key="2">
    <source>
        <dbReference type="ARBA" id="ARBA00022737"/>
    </source>
</evidence>
<reference evidence="6" key="1">
    <citation type="submission" date="2021-06" db="EMBL/GenBank/DDBJ databases">
        <authorList>
            <person name="Hodson N. C."/>
            <person name="Mongue J. A."/>
            <person name="Jaron S. K."/>
        </authorList>
    </citation>
    <scope>NUCLEOTIDE SEQUENCE</scope>
</reference>
<dbReference type="Pfam" id="PF00536">
    <property type="entry name" value="SAM_1"/>
    <property type="match status" value="1"/>
</dbReference>
<evidence type="ECO:0000256" key="3">
    <source>
        <dbReference type="PROSITE-ProRule" id="PRU00117"/>
    </source>
</evidence>
<dbReference type="InterPro" id="IPR001660">
    <property type="entry name" value="SAM"/>
</dbReference>
<evidence type="ECO:0000256" key="1">
    <source>
        <dbReference type="ARBA" id="ARBA00007662"/>
    </source>
</evidence>
<keyword evidence="3" id="KW-0694">RNA-binding</keyword>
<proteinExistence type="inferred from homology"/>
<dbReference type="InterPro" id="IPR054727">
    <property type="entry name" value="BICC1_KH"/>
</dbReference>
<dbReference type="PANTHER" id="PTHR10627">
    <property type="entry name" value="SCP160"/>
    <property type="match status" value="1"/>
</dbReference>
<dbReference type="GO" id="GO:0005737">
    <property type="term" value="C:cytoplasm"/>
    <property type="evidence" value="ECO:0007669"/>
    <property type="project" value="TreeGrafter"/>
</dbReference>
<dbReference type="Proteomes" id="UP000708208">
    <property type="component" value="Unassembled WGS sequence"/>
</dbReference>
<feature type="region of interest" description="Disordered" evidence="4">
    <location>
        <begin position="551"/>
        <end position="602"/>
    </location>
</feature>
<dbReference type="GO" id="GO:0003723">
    <property type="term" value="F:RNA binding"/>
    <property type="evidence" value="ECO:0007669"/>
    <property type="project" value="UniProtKB-UniRule"/>
</dbReference>
<dbReference type="AlphaFoldDB" id="A0A8J2L904"/>
<dbReference type="InterPro" id="IPR004088">
    <property type="entry name" value="KH_dom_type_1"/>
</dbReference>
<organism evidence="6 7">
    <name type="scientific">Allacma fusca</name>
    <dbReference type="NCBI Taxonomy" id="39272"/>
    <lineage>
        <taxon>Eukaryota</taxon>
        <taxon>Metazoa</taxon>
        <taxon>Ecdysozoa</taxon>
        <taxon>Arthropoda</taxon>
        <taxon>Hexapoda</taxon>
        <taxon>Collembola</taxon>
        <taxon>Symphypleona</taxon>
        <taxon>Sminthuridae</taxon>
        <taxon>Allacma</taxon>
    </lineage>
</organism>
<dbReference type="CDD" id="cd22421">
    <property type="entry name" value="KH-I_BICC1_rpt2"/>
    <property type="match status" value="1"/>
</dbReference>
<dbReference type="PROSITE" id="PS50105">
    <property type="entry name" value="SAM_DOMAIN"/>
    <property type="match status" value="1"/>
</dbReference>